<proteinExistence type="predicted"/>
<dbReference type="EMBL" id="KB707600">
    <property type="protein sequence ID" value="EMR61506.1"/>
    <property type="molecule type" value="Genomic_DNA"/>
</dbReference>
<sequence length="249" mass="27817">MSERPPVGAPVDPRPAQRPERRDIEGQYVTLTPLDASSHAPALFEQLCGPSHSVVWTYMPKPSSGDFDSLSQFTEHLEPHQASTDPVFYTIIPKRDLPGTSGAKAGTPVGFISYLNIEPAHRSVEIGFVTFAPAALQRTTEATEVLGLMMRHAFEGLGYRRVEWKCDALNRPSRRAAERLGFVYEGLFRQHRIVRARNRDTAWYSVTDEEWADGGVGAALEKWLDPENFKGGKQIKTLEQIRAELRGGK</sequence>
<evidence type="ECO:0000259" key="2">
    <source>
        <dbReference type="PROSITE" id="PS51186"/>
    </source>
</evidence>
<accession>M7SV92</accession>
<evidence type="ECO:0000313" key="3">
    <source>
        <dbReference type="EMBL" id="EMR61506.1"/>
    </source>
</evidence>
<dbReference type="GO" id="GO:1990189">
    <property type="term" value="F:protein N-terminal-serine acetyltransferase activity"/>
    <property type="evidence" value="ECO:0007669"/>
    <property type="project" value="TreeGrafter"/>
</dbReference>
<feature type="domain" description="N-acetyltransferase" evidence="2">
    <location>
        <begin position="53"/>
        <end position="209"/>
    </location>
</feature>
<dbReference type="InterPro" id="IPR016181">
    <property type="entry name" value="Acyl_CoA_acyltransferase"/>
</dbReference>
<name>M7SV92_EUTLA</name>
<dbReference type="KEGG" id="ela:UCREL1_11568"/>
<feature type="region of interest" description="Disordered" evidence="1">
    <location>
        <begin position="1"/>
        <end position="23"/>
    </location>
</feature>
<dbReference type="InterPro" id="IPR000182">
    <property type="entry name" value="GNAT_dom"/>
</dbReference>
<dbReference type="OMA" id="FGAPMQR"/>
<dbReference type="Proteomes" id="UP000012174">
    <property type="component" value="Unassembled WGS sequence"/>
</dbReference>
<dbReference type="GO" id="GO:0008999">
    <property type="term" value="F:protein-N-terminal-alanine acetyltransferase activity"/>
    <property type="evidence" value="ECO:0007669"/>
    <property type="project" value="TreeGrafter"/>
</dbReference>
<reference evidence="4" key="1">
    <citation type="journal article" date="2013" name="Genome Announc.">
        <title>Draft genome sequence of the grapevine dieback fungus Eutypa lata UCR-EL1.</title>
        <authorList>
            <person name="Blanco-Ulate B."/>
            <person name="Rolshausen P.E."/>
            <person name="Cantu D."/>
        </authorList>
    </citation>
    <scope>NUCLEOTIDE SEQUENCE [LARGE SCALE GENOMIC DNA]</scope>
    <source>
        <strain evidence="4">UCR-EL1</strain>
    </source>
</reference>
<dbReference type="eggNOG" id="ENOG502S4YT">
    <property type="taxonomic scope" value="Eukaryota"/>
</dbReference>
<dbReference type="PROSITE" id="PS51186">
    <property type="entry name" value="GNAT"/>
    <property type="match status" value="1"/>
</dbReference>
<keyword evidence="3" id="KW-0808">Transferase</keyword>
<evidence type="ECO:0000313" key="4">
    <source>
        <dbReference type="Proteomes" id="UP000012174"/>
    </source>
</evidence>
<dbReference type="HOGENOM" id="CLU_013985_1_2_1"/>
<dbReference type="AlphaFoldDB" id="M7SV92"/>
<gene>
    <name evidence="3" type="ORF">UCREL1_11568</name>
</gene>
<dbReference type="InterPro" id="IPR051908">
    <property type="entry name" value="Ribosomal_N-acetyltransferase"/>
</dbReference>
<dbReference type="Gene3D" id="3.40.630.30">
    <property type="match status" value="1"/>
</dbReference>
<protein>
    <submittedName>
        <fullName evidence="3">Putative gcn5-related n-acetyltransferase protein</fullName>
    </submittedName>
</protein>
<organism evidence="3 4">
    <name type="scientific">Eutypa lata (strain UCR-EL1)</name>
    <name type="common">Grapevine dieback disease fungus</name>
    <name type="synonym">Eutypa armeniacae</name>
    <dbReference type="NCBI Taxonomy" id="1287681"/>
    <lineage>
        <taxon>Eukaryota</taxon>
        <taxon>Fungi</taxon>
        <taxon>Dikarya</taxon>
        <taxon>Ascomycota</taxon>
        <taxon>Pezizomycotina</taxon>
        <taxon>Sordariomycetes</taxon>
        <taxon>Xylariomycetidae</taxon>
        <taxon>Xylariales</taxon>
        <taxon>Diatrypaceae</taxon>
        <taxon>Eutypa</taxon>
    </lineage>
</organism>
<dbReference type="Pfam" id="PF13302">
    <property type="entry name" value="Acetyltransf_3"/>
    <property type="match status" value="1"/>
</dbReference>
<dbReference type="PANTHER" id="PTHR43441">
    <property type="entry name" value="RIBOSOMAL-PROTEIN-SERINE ACETYLTRANSFERASE"/>
    <property type="match status" value="1"/>
</dbReference>
<dbReference type="OrthoDB" id="41238at2759"/>
<keyword evidence="4" id="KW-1185">Reference proteome</keyword>
<evidence type="ECO:0000256" key="1">
    <source>
        <dbReference type="SAM" id="MobiDB-lite"/>
    </source>
</evidence>
<dbReference type="FunFam" id="3.40.630.30:FF:000047">
    <property type="entry name" value="Acetyltransferase, GNAT family"/>
    <property type="match status" value="1"/>
</dbReference>
<dbReference type="PANTHER" id="PTHR43441:SF2">
    <property type="entry name" value="FAMILY ACETYLTRANSFERASE, PUTATIVE (AFU_ORTHOLOGUE AFUA_7G00850)-RELATED"/>
    <property type="match status" value="1"/>
</dbReference>
<dbReference type="SUPFAM" id="SSF55729">
    <property type="entry name" value="Acyl-CoA N-acyltransferases (Nat)"/>
    <property type="match status" value="1"/>
</dbReference>